<evidence type="ECO:0000256" key="1">
    <source>
        <dbReference type="ARBA" id="ARBA00012687"/>
    </source>
</evidence>
<protein>
    <recommendedName>
        <fullName evidence="1">lipid-A-disaccharide synthase</fullName>
        <ecNumber evidence="1">2.4.1.182</ecNumber>
    </recommendedName>
</protein>
<dbReference type="OrthoDB" id="2419at2759"/>
<evidence type="ECO:0000313" key="9">
    <source>
        <dbReference type="Proteomes" id="UP001153076"/>
    </source>
</evidence>
<organism evidence="8 9">
    <name type="scientific">Carnegiea gigantea</name>
    <dbReference type="NCBI Taxonomy" id="171969"/>
    <lineage>
        <taxon>Eukaryota</taxon>
        <taxon>Viridiplantae</taxon>
        <taxon>Streptophyta</taxon>
        <taxon>Embryophyta</taxon>
        <taxon>Tracheophyta</taxon>
        <taxon>Spermatophyta</taxon>
        <taxon>Magnoliopsida</taxon>
        <taxon>eudicotyledons</taxon>
        <taxon>Gunneridae</taxon>
        <taxon>Pentapetalae</taxon>
        <taxon>Caryophyllales</taxon>
        <taxon>Cactineae</taxon>
        <taxon>Cactaceae</taxon>
        <taxon>Cactoideae</taxon>
        <taxon>Echinocereeae</taxon>
        <taxon>Carnegiea</taxon>
    </lineage>
</organism>
<dbReference type="EC" id="2.4.1.182" evidence="1"/>
<evidence type="ECO:0000256" key="5">
    <source>
        <dbReference type="ARBA" id="ARBA00022679"/>
    </source>
</evidence>
<dbReference type="AlphaFoldDB" id="A0A9Q1JLJ6"/>
<keyword evidence="2" id="KW-0444">Lipid biosynthesis</keyword>
<evidence type="ECO:0000313" key="8">
    <source>
        <dbReference type="EMBL" id="KAJ8422900.1"/>
    </source>
</evidence>
<dbReference type="EMBL" id="JAKOGI010002113">
    <property type="protein sequence ID" value="KAJ8422900.1"/>
    <property type="molecule type" value="Genomic_DNA"/>
</dbReference>
<dbReference type="GO" id="GO:0005543">
    <property type="term" value="F:phospholipid binding"/>
    <property type="evidence" value="ECO:0007669"/>
    <property type="project" value="TreeGrafter"/>
</dbReference>
<evidence type="ECO:0000256" key="3">
    <source>
        <dbReference type="ARBA" id="ARBA00022556"/>
    </source>
</evidence>
<dbReference type="GO" id="GO:0008915">
    <property type="term" value="F:lipid-A-disaccharide synthase activity"/>
    <property type="evidence" value="ECO:0007669"/>
    <property type="project" value="UniProtKB-EC"/>
</dbReference>
<keyword evidence="3" id="KW-0441">Lipid A biosynthesis</keyword>
<evidence type="ECO:0000256" key="7">
    <source>
        <dbReference type="ARBA" id="ARBA00048975"/>
    </source>
</evidence>
<gene>
    <name evidence="8" type="ORF">Cgig2_026421</name>
</gene>
<name>A0A9Q1JLJ6_9CARY</name>
<comment type="caution">
    <text evidence="8">The sequence shown here is derived from an EMBL/GenBank/DDBJ whole genome shotgun (WGS) entry which is preliminary data.</text>
</comment>
<dbReference type="PANTHER" id="PTHR30372">
    <property type="entry name" value="LIPID-A-DISACCHARIDE SYNTHASE"/>
    <property type="match status" value="1"/>
</dbReference>
<dbReference type="Pfam" id="PF02684">
    <property type="entry name" value="LpxB"/>
    <property type="match status" value="3"/>
</dbReference>
<evidence type="ECO:0000256" key="4">
    <source>
        <dbReference type="ARBA" id="ARBA00022676"/>
    </source>
</evidence>
<dbReference type="PANTHER" id="PTHR30372:SF4">
    <property type="entry name" value="LIPID-A-DISACCHARIDE SYNTHASE, MITOCHONDRIAL-RELATED"/>
    <property type="match status" value="1"/>
</dbReference>
<accession>A0A9Q1JLJ6</accession>
<dbReference type="Proteomes" id="UP001153076">
    <property type="component" value="Unassembled WGS sequence"/>
</dbReference>
<comment type="catalytic activity">
    <reaction evidence="7">
        <text>a lipid X + a UDP-2-N,3-O-bis[(3R)-3-hydroxyacyl]-alpha-D-glucosamine = a lipid A disaccharide + UDP + H(+)</text>
        <dbReference type="Rhea" id="RHEA:67828"/>
        <dbReference type="ChEBI" id="CHEBI:15378"/>
        <dbReference type="ChEBI" id="CHEBI:58223"/>
        <dbReference type="ChEBI" id="CHEBI:137748"/>
        <dbReference type="ChEBI" id="CHEBI:176338"/>
        <dbReference type="ChEBI" id="CHEBI:176343"/>
        <dbReference type="EC" id="2.4.1.182"/>
    </reaction>
</comment>
<sequence>MLAFQHNSVWILYDYLYLGTSSQLHYFLFAPTSTFLFSMDECSYMYTYMHVCICVHRIVCRVNFGNQIYVIIQGDVDQFRFNLKIISQLAFYCRKILAMLAKANFVMCSRIRWASGVLRRFMWVSGRDVIDDAAKDGELRVFIVSCEVSGDTIGGRLMASLKKISAFPVKFCGVGGSMMSQHGLQSLFPMEDLAVMGIWELSPHLSKFRVCRWIVLLLWPPFLSNRYYENTMKKIGEMPVAASCSLQELDSPLHFHFVAPSFWAWKGGEARLKRLFNFVDRVFCILPFEEEACRVNGLPATLVGHPVLEDCSELIIEKNYINWKAQRKSGNFRNKFEIPPGDRVITLLPGSRLQEVARMLPIFVKIMELLKGSFPELKILLNVASNQHVENYIIRVVHHWPVAVILIPGNSTDLMYDASIAHALKLRSKEALCTSLGMSSCASWTLGQPFTGHIFFILSIVNVSSAALCPSGTVSVQLQLARLPCVVAYRAHILTERLIRYKAKVSYISLPNIVVDSPVIPEPLFQRCTPQRLASLLSELIDNEALRTRQMCSAEKVIRLLCPPENNAVQYDSKSDWRGTSPPSMIAASTLLYDKRQR</sequence>
<dbReference type="GO" id="GO:0016020">
    <property type="term" value="C:membrane"/>
    <property type="evidence" value="ECO:0007669"/>
    <property type="project" value="GOC"/>
</dbReference>
<keyword evidence="4" id="KW-0328">Glycosyltransferase</keyword>
<evidence type="ECO:0000256" key="6">
    <source>
        <dbReference type="ARBA" id="ARBA00023098"/>
    </source>
</evidence>
<keyword evidence="9" id="KW-1185">Reference proteome</keyword>
<proteinExistence type="predicted"/>
<dbReference type="GO" id="GO:0009245">
    <property type="term" value="P:lipid A biosynthetic process"/>
    <property type="evidence" value="ECO:0007669"/>
    <property type="project" value="UniProtKB-KW"/>
</dbReference>
<keyword evidence="5" id="KW-0808">Transferase</keyword>
<evidence type="ECO:0000256" key="2">
    <source>
        <dbReference type="ARBA" id="ARBA00022516"/>
    </source>
</evidence>
<reference evidence="8" key="1">
    <citation type="submission" date="2022-04" db="EMBL/GenBank/DDBJ databases">
        <title>Carnegiea gigantea Genome sequencing and assembly v2.</title>
        <authorList>
            <person name="Copetti D."/>
            <person name="Sanderson M.J."/>
            <person name="Burquez A."/>
            <person name="Wojciechowski M.F."/>
        </authorList>
    </citation>
    <scope>NUCLEOTIDE SEQUENCE</scope>
    <source>
        <strain evidence="8">SGP5-SGP5p</strain>
        <tissue evidence="8">Aerial part</tissue>
    </source>
</reference>
<dbReference type="SUPFAM" id="SSF53756">
    <property type="entry name" value="UDP-Glycosyltransferase/glycogen phosphorylase"/>
    <property type="match status" value="1"/>
</dbReference>
<dbReference type="InterPro" id="IPR003835">
    <property type="entry name" value="Glyco_trans_19"/>
</dbReference>
<keyword evidence="6" id="KW-0443">Lipid metabolism</keyword>